<evidence type="ECO:0000256" key="7">
    <source>
        <dbReference type="ARBA" id="ARBA00022519"/>
    </source>
</evidence>
<proteinExistence type="inferred from homology"/>
<dbReference type="PANTHER" id="PTHR37531:SF1">
    <property type="entry name" value="HEME EXPORTER PROTEIN D"/>
    <property type="match status" value="1"/>
</dbReference>
<keyword evidence="11 12" id="KW-0472">Membrane</keyword>
<evidence type="ECO:0000256" key="6">
    <source>
        <dbReference type="ARBA" id="ARBA00022475"/>
    </source>
</evidence>
<keyword evidence="9 12" id="KW-0201">Cytochrome c-type biogenesis</keyword>
<dbReference type="RefSeq" id="WP_320551968.1">
    <property type="nucleotide sequence ID" value="NZ_JAQLOK010000005.1"/>
</dbReference>
<evidence type="ECO:0000313" key="14">
    <source>
        <dbReference type="EMBL" id="MDF4024540.1"/>
    </source>
</evidence>
<evidence type="ECO:0000256" key="1">
    <source>
        <dbReference type="ARBA" id="ARBA00002442"/>
    </source>
</evidence>
<evidence type="ECO:0000256" key="4">
    <source>
        <dbReference type="ARBA" id="ARBA00016461"/>
    </source>
</evidence>
<evidence type="ECO:0000256" key="10">
    <source>
        <dbReference type="ARBA" id="ARBA00022989"/>
    </source>
</evidence>
<evidence type="ECO:0000313" key="15">
    <source>
        <dbReference type="Proteomes" id="UP001528850"/>
    </source>
</evidence>
<reference evidence="14 15" key="1">
    <citation type="journal article" date="2024" name="Curr. Microbiol.">
        <title>Luteibacter sahnii sp. nov., A Novel Yellow-Colored Xanthomonadin Pigment Producing Probiotic Bacterium from Healthy Rice Seed Microbiome.</title>
        <authorList>
            <person name="Jaiswal G."/>
            <person name="Rana R."/>
            <person name="Nayak P.K."/>
            <person name="Chouhan R."/>
            <person name="Gandhi S.G."/>
            <person name="Patel H.K."/>
            <person name="Patil P.B."/>
        </authorList>
    </citation>
    <scope>NUCLEOTIDE SEQUENCE [LARGE SCALE GENOMIC DNA]</scope>
    <source>
        <strain evidence="14 15">PPL201</strain>
    </source>
</reference>
<protein>
    <recommendedName>
        <fullName evidence="4 12">Heme exporter protein D</fullName>
    </recommendedName>
</protein>
<dbReference type="NCBIfam" id="TIGR03141">
    <property type="entry name" value="cytochro_ccmD"/>
    <property type="match status" value="1"/>
</dbReference>
<name>A0ABT6B8U1_9GAMM</name>
<organism evidence="14 15">
    <name type="scientific">Luteibacter sahnii</name>
    <dbReference type="NCBI Taxonomy" id="3021977"/>
    <lineage>
        <taxon>Bacteria</taxon>
        <taxon>Pseudomonadati</taxon>
        <taxon>Pseudomonadota</taxon>
        <taxon>Gammaproteobacteria</taxon>
        <taxon>Lysobacterales</taxon>
        <taxon>Rhodanobacteraceae</taxon>
        <taxon>Luteibacter</taxon>
    </lineage>
</organism>
<keyword evidence="7 12" id="KW-0997">Cell inner membrane</keyword>
<feature type="region of interest" description="Disordered" evidence="13">
    <location>
        <begin position="44"/>
        <end position="65"/>
    </location>
</feature>
<evidence type="ECO:0000256" key="8">
    <source>
        <dbReference type="ARBA" id="ARBA00022692"/>
    </source>
</evidence>
<keyword evidence="15" id="KW-1185">Reference proteome</keyword>
<keyword evidence="5 12" id="KW-0813">Transport</keyword>
<keyword evidence="10 12" id="KW-1133">Transmembrane helix</keyword>
<evidence type="ECO:0000256" key="11">
    <source>
        <dbReference type="ARBA" id="ARBA00023136"/>
    </source>
</evidence>
<keyword evidence="6 12" id="KW-1003">Cell membrane</keyword>
<dbReference type="PANTHER" id="PTHR37531">
    <property type="entry name" value="HEME EXPORTER PROTEIN D"/>
    <property type="match status" value="1"/>
</dbReference>
<accession>A0ABT6B8U1</accession>
<dbReference type="EMBL" id="JARJJS010000001">
    <property type="protein sequence ID" value="MDF4024540.1"/>
    <property type="molecule type" value="Genomic_DNA"/>
</dbReference>
<feature type="transmembrane region" description="Helical" evidence="12">
    <location>
        <begin position="12"/>
        <end position="33"/>
    </location>
</feature>
<evidence type="ECO:0000256" key="9">
    <source>
        <dbReference type="ARBA" id="ARBA00022748"/>
    </source>
</evidence>
<comment type="similarity">
    <text evidence="3 12">Belongs to the CcmD/CycX/HelD family.</text>
</comment>
<dbReference type="Proteomes" id="UP001528850">
    <property type="component" value="Unassembled WGS sequence"/>
</dbReference>
<comment type="caution">
    <text evidence="14">The sequence shown here is derived from an EMBL/GenBank/DDBJ whole genome shotgun (WGS) entry which is preliminary data.</text>
</comment>
<keyword evidence="8 12" id="KW-0812">Transmembrane</keyword>
<evidence type="ECO:0000256" key="13">
    <source>
        <dbReference type="SAM" id="MobiDB-lite"/>
    </source>
</evidence>
<dbReference type="InterPro" id="IPR007078">
    <property type="entry name" value="Haem_export_protD_CcmD"/>
</dbReference>
<sequence length="65" mass="7499">MTDLGMGHYGLYVWSSLAIFAVVLLIDTLVPLARRRRHLRDLHARLARQQNRRRPGTASNHESHP</sequence>
<evidence type="ECO:0000256" key="3">
    <source>
        <dbReference type="ARBA" id="ARBA00008741"/>
    </source>
</evidence>
<gene>
    <name evidence="14" type="primary">ccmD</name>
    <name evidence="14" type="ORF">P3W24_06165</name>
</gene>
<dbReference type="InterPro" id="IPR052075">
    <property type="entry name" value="Heme_exporter_D"/>
</dbReference>
<evidence type="ECO:0000256" key="2">
    <source>
        <dbReference type="ARBA" id="ARBA00004377"/>
    </source>
</evidence>
<comment type="subcellular location">
    <subcellularLocation>
        <location evidence="2 12">Cell inner membrane</location>
        <topology evidence="2 12">Single-pass membrane protein</topology>
    </subcellularLocation>
</comment>
<dbReference type="Pfam" id="PF04995">
    <property type="entry name" value="CcmD"/>
    <property type="match status" value="1"/>
</dbReference>
<evidence type="ECO:0000256" key="12">
    <source>
        <dbReference type="RuleBase" id="RU363101"/>
    </source>
</evidence>
<evidence type="ECO:0000256" key="5">
    <source>
        <dbReference type="ARBA" id="ARBA00022448"/>
    </source>
</evidence>
<comment type="function">
    <text evidence="1 12">Required for the export of heme to the periplasm for the biogenesis of c-type cytochromes.</text>
</comment>